<keyword evidence="3" id="KW-1185">Reference proteome</keyword>
<dbReference type="OrthoDB" id="2423701at2759"/>
<dbReference type="AlphaFoldDB" id="A0A2H3IVC1"/>
<dbReference type="Gene3D" id="3.80.10.10">
    <property type="entry name" value="Ribonuclease Inhibitor"/>
    <property type="match status" value="1"/>
</dbReference>
<gene>
    <name evidence="2" type="ORF">WOLCODRAFT_130080</name>
</gene>
<dbReference type="Pfam" id="PF12937">
    <property type="entry name" value="F-box-like"/>
    <property type="match status" value="1"/>
</dbReference>
<name>A0A2H3IVC1_WOLCO</name>
<dbReference type="SUPFAM" id="SSF52047">
    <property type="entry name" value="RNI-like"/>
    <property type="match status" value="1"/>
</dbReference>
<dbReference type="STRING" id="742152.A0A2H3IVC1"/>
<sequence length="563" mass="63904">MASWREYFEKGITSFQENKLNESLDLFTKAIDNGAKEYIVFDSRAAVYEKIGKTKESLRDSKRVIDLAPNRWQYDHALQMINLALERVRREDSKRRRELDALRQQIVQGIDQARARESVISYHFGNLPFEVASTIFTLVLTDDHTHAVVLAQVCKNWRTAVLHNSRLWSTLVLSHKKPARKAKLWRQRSHGRITELKLLPGLRNTPWALDELKDMPLDVLKVLRVTSFPLHEIHARLPFLSSDVLRNLEILEIHECEGSLPNPWLWDVADTRLRTLSIDSSTFDWTAAVQHYRHLQHFHFRGTLTRSAESSVLSLLRQNQKLRSLSLIFSLSNTSIPDSSEGDDGTISLPLLTELSVEYHDLVDNTILPLLIIPAIRTLHIPKGTRPLDPLLRHLSHTGAAASLVELRIQKCTFQASSLLDVLRVATELQLLELKYFGSTLVNDITEALAGVINDDKHNAAGTDALSNSAYLCPRLRHIDFSCCPYLKSTSIMELVRARSAILPISTNGEVNPSTEKPSIAPLEALIIDECPAIDASVLPWLRNKVSMVRCRFAIGKNARWKR</sequence>
<dbReference type="InterPro" id="IPR032675">
    <property type="entry name" value="LRR_dom_sf"/>
</dbReference>
<dbReference type="InterPro" id="IPR001810">
    <property type="entry name" value="F-box_dom"/>
</dbReference>
<proteinExistence type="predicted"/>
<evidence type="ECO:0000259" key="1">
    <source>
        <dbReference type="PROSITE" id="PS50181"/>
    </source>
</evidence>
<dbReference type="InterPro" id="IPR036047">
    <property type="entry name" value="F-box-like_dom_sf"/>
</dbReference>
<protein>
    <recommendedName>
        <fullName evidence="1">F-box domain-containing protein</fullName>
    </recommendedName>
</protein>
<evidence type="ECO:0000313" key="3">
    <source>
        <dbReference type="Proteomes" id="UP000218811"/>
    </source>
</evidence>
<evidence type="ECO:0000313" key="2">
    <source>
        <dbReference type="EMBL" id="PCH33940.1"/>
    </source>
</evidence>
<reference evidence="2 3" key="1">
    <citation type="journal article" date="2012" name="Science">
        <title>The Paleozoic origin of enzymatic lignin decomposition reconstructed from 31 fungal genomes.</title>
        <authorList>
            <person name="Floudas D."/>
            <person name="Binder M."/>
            <person name="Riley R."/>
            <person name="Barry K."/>
            <person name="Blanchette R.A."/>
            <person name="Henrissat B."/>
            <person name="Martinez A.T."/>
            <person name="Otillar R."/>
            <person name="Spatafora J.W."/>
            <person name="Yadav J.S."/>
            <person name="Aerts A."/>
            <person name="Benoit I."/>
            <person name="Boyd A."/>
            <person name="Carlson A."/>
            <person name="Copeland A."/>
            <person name="Coutinho P.M."/>
            <person name="de Vries R.P."/>
            <person name="Ferreira P."/>
            <person name="Findley K."/>
            <person name="Foster B."/>
            <person name="Gaskell J."/>
            <person name="Glotzer D."/>
            <person name="Gorecki P."/>
            <person name="Heitman J."/>
            <person name="Hesse C."/>
            <person name="Hori C."/>
            <person name="Igarashi K."/>
            <person name="Jurgens J.A."/>
            <person name="Kallen N."/>
            <person name="Kersten P."/>
            <person name="Kohler A."/>
            <person name="Kuees U."/>
            <person name="Kumar T.K.A."/>
            <person name="Kuo A."/>
            <person name="LaButti K."/>
            <person name="Larrondo L.F."/>
            <person name="Lindquist E."/>
            <person name="Ling A."/>
            <person name="Lombard V."/>
            <person name="Lucas S."/>
            <person name="Lundell T."/>
            <person name="Martin R."/>
            <person name="McLaughlin D.J."/>
            <person name="Morgenstern I."/>
            <person name="Morin E."/>
            <person name="Murat C."/>
            <person name="Nagy L.G."/>
            <person name="Nolan M."/>
            <person name="Ohm R.A."/>
            <person name="Patyshakuliyeva A."/>
            <person name="Rokas A."/>
            <person name="Ruiz-Duenas F.J."/>
            <person name="Sabat G."/>
            <person name="Salamov A."/>
            <person name="Samejima M."/>
            <person name="Schmutz J."/>
            <person name="Slot J.C."/>
            <person name="St John F."/>
            <person name="Stenlid J."/>
            <person name="Sun H."/>
            <person name="Sun S."/>
            <person name="Syed K."/>
            <person name="Tsang A."/>
            <person name="Wiebenga A."/>
            <person name="Young D."/>
            <person name="Pisabarro A."/>
            <person name="Eastwood D.C."/>
            <person name="Martin F."/>
            <person name="Cullen D."/>
            <person name="Grigoriev I.V."/>
            <person name="Hibbett D.S."/>
        </authorList>
    </citation>
    <scope>NUCLEOTIDE SEQUENCE [LARGE SCALE GENOMIC DNA]</scope>
    <source>
        <strain evidence="2 3">MD-104</strain>
    </source>
</reference>
<dbReference type="Proteomes" id="UP000218811">
    <property type="component" value="Unassembled WGS sequence"/>
</dbReference>
<dbReference type="Gene3D" id="1.25.40.10">
    <property type="entry name" value="Tetratricopeptide repeat domain"/>
    <property type="match status" value="1"/>
</dbReference>
<dbReference type="InterPro" id="IPR011990">
    <property type="entry name" value="TPR-like_helical_dom_sf"/>
</dbReference>
<dbReference type="SUPFAM" id="SSF48452">
    <property type="entry name" value="TPR-like"/>
    <property type="match status" value="1"/>
</dbReference>
<dbReference type="EMBL" id="KB467831">
    <property type="protein sequence ID" value="PCH33940.1"/>
    <property type="molecule type" value="Genomic_DNA"/>
</dbReference>
<dbReference type="PROSITE" id="PS50181">
    <property type="entry name" value="FBOX"/>
    <property type="match status" value="1"/>
</dbReference>
<dbReference type="SUPFAM" id="SSF81383">
    <property type="entry name" value="F-box domain"/>
    <property type="match status" value="1"/>
</dbReference>
<dbReference type="OMA" id="FSCVYMT"/>
<dbReference type="Gene3D" id="1.20.1280.50">
    <property type="match status" value="1"/>
</dbReference>
<organism evidence="2 3">
    <name type="scientific">Wolfiporia cocos (strain MD-104)</name>
    <name type="common">Brown rot fungus</name>
    <dbReference type="NCBI Taxonomy" id="742152"/>
    <lineage>
        <taxon>Eukaryota</taxon>
        <taxon>Fungi</taxon>
        <taxon>Dikarya</taxon>
        <taxon>Basidiomycota</taxon>
        <taxon>Agaricomycotina</taxon>
        <taxon>Agaricomycetes</taxon>
        <taxon>Polyporales</taxon>
        <taxon>Phaeolaceae</taxon>
        <taxon>Wolfiporia</taxon>
    </lineage>
</organism>
<accession>A0A2H3IVC1</accession>
<feature type="domain" description="F-box" evidence="1">
    <location>
        <begin position="121"/>
        <end position="171"/>
    </location>
</feature>